<organism evidence="15 16">
    <name type="scientific">Carpinus fangiana</name>
    <dbReference type="NCBI Taxonomy" id="176857"/>
    <lineage>
        <taxon>Eukaryota</taxon>
        <taxon>Viridiplantae</taxon>
        <taxon>Streptophyta</taxon>
        <taxon>Embryophyta</taxon>
        <taxon>Tracheophyta</taxon>
        <taxon>Spermatophyta</taxon>
        <taxon>Magnoliopsida</taxon>
        <taxon>eudicotyledons</taxon>
        <taxon>Gunneridae</taxon>
        <taxon>Pentapetalae</taxon>
        <taxon>rosids</taxon>
        <taxon>fabids</taxon>
        <taxon>Fagales</taxon>
        <taxon>Betulaceae</taxon>
        <taxon>Carpinus</taxon>
    </lineage>
</organism>
<dbReference type="InterPro" id="IPR050794">
    <property type="entry name" value="CPA2_transporter"/>
</dbReference>
<dbReference type="EMBL" id="CM017324">
    <property type="protein sequence ID" value="KAE8039353.1"/>
    <property type="molecule type" value="Genomic_DNA"/>
</dbReference>
<keyword evidence="16" id="KW-1185">Reference proteome</keyword>
<feature type="transmembrane region" description="Helical" evidence="12">
    <location>
        <begin position="60"/>
        <end position="79"/>
    </location>
</feature>
<dbReference type="GO" id="GO:0016020">
    <property type="term" value="C:membrane"/>
    <property type="evidence" value="ECO:0007669"/>
    <property type="project" value="UniProtKB-SubCell"/>
</dbReference>
<evidence type="ECO:0000256" key="12">
    <source>
        <dbReference type="SAM" id="Phobius"/>
    </source>
</evidence>
<keyword evidence="9 12" id="KW-0472">Membrane</keyword>
<accession>A0A660KSB5</accession>
<comment type="subcellular location">
    <subcellularLocation>
        <location evidence="1">Membrane</location>
        <topology evidence="1">Multi-pass membrane protein</topology>
    </subcellularLocation>
</comment>
<keyword evidence="8" id="KW-0406">Ion transport</keyword>
<dbReference type="InterPro" id="IPR038770">
    <property type="entry name" value="Na+/solute_symporter_sf"/>
</dbReference>
<keyword evidence="4" id="KW-0633">Potassium transport</keyword>
<comment type="similarity">
    <text evidence="10">Belongs to the monovalent cation:proton antiporter 2 (CPA2) transporter (TC 2.A.37) family. CHX (TC 2.A.37.4) subfamily.</text>
</comment>
<gene>
    <name evidence="15" type="ORF">FH972_011774</name>
</gene>
<evidence type="ECO:0000256" key="2">
    <source>
        <dbReference type="ARBA" id="ARBA00022448"/>
    </source>
</evidence>
<evidence type="ECO:0000256" key="9">
    <source>
        <dbReference type="ARBA" id="ARBA00023136"/>
    </source>
</evidence>
<dbReference type="GO" id="GO:0012505">
    <property type="term" value="C:endomembrane system"/>
    <property type="evidence" value="ECO:0007669"/>
    <property type="project" value="TreeGrafter"/>
</dbReference>
<evidence type="ECO:0000256" key="8">
    <source>
        <dbReference type="ARBA" id="ARBA00023065"/>
    </source>
</evidence>
<evidence type="ECO:0000259" key="13">
    <source>
        <dbReference type="Pfam" id="PF00999"/>
    </source>
</evidence>
<proteinExistence type="inferred from homology"/>
<feature type="transmembrane region" description="Helical" evidence="12">
    <location>
        <begin position="438"/>
        <end position="461"/>
    </location>
</feature>
<feature type="transmembrane region" description="Helical" evidence="12">
    <location>
        <begin position="223"/>
        <end position="243"/>
    </location>
</feature>
<keyword evidence="7 12" id="KW-1133">Transmembrane helix</keyword>
<keyword evidence="3" id="KW-0050">Antiport</keyword>
<feature type="domain" description="Cation/H(+) antiporter C-terminal" evidence="14">
    <location>
        <begin position="655"/>
        <end position="797"/>
    </location>
</feature>
<evidence type="ECO:0000313" key="16">
    <source>
        <dbReference type="Proteomes" id="UP000327013"/>
    </source>
</evidence>
<feature type="transmembrane region" description="Helical" evidence="12">
    <location>
        <begin position="408"/>
        <end position="426"/>
    </location>
</feature>
<feature type="transmembrane region" description="Helical" evidence="12">
    <location>
        <begin position="158"/>
        <end position="178"/>
    </location>
</feature>
<protein>
    <submittedName>
        <fullName evidence="15">Uncharacterized protein</fullName>
    </submittedName>
</protein>
<evidence type="ECO:0000256" key="3">
    <source>
        <dbReference type="ARBA" id="ARBA00022449"/>
    </source>
</evidence>
<evidence type="ECO:0000256" key="6">
    <source>
        <dbReference type="ARBA" id="ARBA00022958"/>
    </source>
</evidence>
<name>A0A660KSB5_9ROSI</name>
<feature type="transmembrane region" description="Helical" evidence="12">
    <location>
        <begin position="91"/>
        <end position="108"/>
    </location>
</feature>
<reference evidence="15 16" key="1">
    <citation type="submission" date="2019-06" db="EMBL/GenBank/DDBJ databases">
        <title>A chromosomal-level reference genome of Carpinus fangiana (Coryloideae, Betulaceae).</title>
        <authorList>
            <person name="Yang X."/>
            <person name="Wang Z."/>
            <person name="Zhang L."/>
            <person name="Hao G."/>
            <person name="Liu J."/>
            <person name="Yang Y."/>
        </authorList>
    </citation>
    <scope>NUCLEOTIDE SEQUENCE [LARGE SCALE GENOMIC DNA]</scope>
    <source>
        <strain evidence="15">Cfa_2016G</strain>
        <tissue evidence="15">Leaf</tissue>
    </source>
</reference>
<evidence type="ECO:0000256" key="1">
    <source>
        <dbReference type="ARBA" id="ARBA00004141"/>
    </source>
</evidence>
<dbReference type="FunFam" id="1.20.1530.20:FF:000022">
    <property type="entry name" value="Cation/H(+) antiporter 24"/>
    <property type="match status" value="1"/>
</dbReference>
<evidence type="ECO:0000256" key="4">
    <source>
        <dbReference type="ARBA" id="ARBA00022538"/>
    </source>
</evidence>
<dbReference type="InterPro" id="IPR006153">
    <property type="entry name" value="Cation/H_exchanger_TM"/>
</dbReference>
<dbReference type="PANTHER" id="PTHR32468">
    <property type="entry name" value="CATION/H + ANTIPORTER"/>
    <property type="match status" value="1"/>
</dbReference>
<evidence type="ECO:0000259" key="14">
    <source>
        <dbReference type="Pfam" id="PF23259"/>
    </source>
</evidence>
<keyword evidence="6" id="KW-0630">Potassium</keyword>
<evidence type="ECO:0000256" key="11">
    <source>
        <dbReference type="ARBA" id="ARBA00054890"/>
    </source>
</evidence>
<feature type="transmembrane region" description="Helical" evidence="12">
    <location>
        <begin position="190"/>
        <end position="211"/>
    </location>
</feature>
<feature type="transmembrane region" description="Helical" evidence="12">
    <location>
        <begin position="128"/>
        <end position="146"/>
    </location>
</feature>
<dbReference type="GO" id="GO:0006885">
    <property type="term" value="P:regulation of pH"/>
    <property type="evidence" value="ECO:0007669"/>
    <property type="project" value="TreeGrafter"/>
</dbReference>
<feature type="domain" description="Cation/H+ exchanger transmembrane" evidence="13">
    <location>
        <begin position="75"/>
        <end position="459"/>
    </location>
</feature>
<dbReference type="GO" id="GO:0006813">
    <property type="term" value="P:potassium ion transport"/>
    <property type="evidence" value="ECO:0007669"/>
    <property type="project" value="UniProtKB-KW"/>
</dbReference>
<dbReference type="GO" id="GO:0015297">
    <property type="term" value="F:antiporter activity"/>
    <property type="evidence" value="ECO:0007669"/>
    <property type="project" value="UniProtKB-KW"/>
</dbReference>
<evidence type="ECO:0000256" key="10">
    <source>
        <dbReference type="ARBA" id="ARBA00038341"/>
    </source>
</evidence>
<evidence type="ECO:0000313" key="15">
    <source>
        <dbReference type="EMBL" id="KAE8039353.1"/>
    </source>
</evidence>
<dbReference type="PANTHER" id="PTHR32468:SF109">
    <property type="entry name" value="CATION_H(+) ANTIPORTER 24-RELATED"/>
    <property type="match status" value="1"/>
</dbReference>
<dbReference type="GO" id="GO:1902600">
    <property type="term" value="P:proton transmembrane transport"/>
    <property type="evidence" value="ECO:0007669"/>
    <property type="project" value="InterPro"/>
</dbReference>
<evidence type="ECO:0000256" key="7">
    <source>
        <dbReference type="ARBA" id="ARBA00022989"/>
    </source>
</evidence>
<evidence type="ECO:0000256" key="5">
    <source>
        <dbReference type="ARBA" id="ARBA00022692"/>
    </source>
</evidence>
<dbReference type="InterPro" id="IPR057290">
    <property type="entry name" value="CHX17_C"/>
</dbReference>
<dbReference type="Gene3D" id="1.20.1530.20">
    <property type="match status" value="1"/>
</dbReference>
<feature type="transmembrane region" description="Helical" evidence="12">
    <location>
        <begin position="295"/>
        <end position="324"/>
    </location>
</feature>
<comment type="function">
    <text evidence="11">May operate as a cation/H(+) antiporter.</text>
</comment>
<dbReference type="Proteomes" id="UP000327013">
    <property type="component" value="Chromosome 4"/>
</dbReference>
<sequence length="816" mass="90622">MVSSLAPVGWRKNFVGIQFHTAMGVHTFSRLGTSQVPMICRKIHKAHSFGIFYGANPLDYSFTLVLLEIIFVLLTSRVIRFLLKPLKQPRIVSDIIGGIFIGPSVLGSNKKFSSYMFPDNAEYVMKNIGIIGFMYFLFVTGVKMDLTLIRKSGRKNWYIALVGVALPLIIVTIVAFILRNSMDKDLAKISSIGIVASSFAITTFPVLYPILQELNLLSSEIGRMALSTAIISDAVGINALLVFEAAKQGEAHAIGALWYIISLAVLMAFMVTCVRRVMEWIIEKTPVGHPVDQGYVVAILLGVCAIGFMTDLFGIAIANGPLWLGLVIPDGPPLGTTLVEKCETIVMDILMPFSFAFVGLYTDVNTMSAAGWSSLGPMFAMAVVGYLSKFIGTLLPAIFFDLPLRDSLTLSLIMSLRGQVELILYIHWLDKLIIGQPCFTMLVLLTIVVTGIATPLISILYDPTRPYMVTQRRTIQHLPPGKELRTLLCIHDEETVAGFINLLEASNPSVATPYSIFAIHLIELLGRAVPVFIDHELQEVPSQYSAYDTIYNALRLYQVSRRDFLELHTFTAVAPKRSMYQDICKLAVANKATLIILPYHNDRLEHLGGSWVGVRYVNLNVLAHAPCSVGILVDKFNFQKPLSALSFHDCLHQFVVLFLGGADAREALVYADRMVKNRDVSLTVIRFLAYNSVGDAEMEKKLDDGVVTWFWVKNERNNRVVYKEVVVRNGYETMAAIHAMNHDCIELWIVGKQQGINPILLEGLKEWRENQELGVIGDYVNSVEFGSSASVLVVQQQIMRGQGTRKCPGRSRGILA</sequence>
<dbReference type="Pfam" id="PF23259">
    <property type="entry name" value="CHX17_C"/>
    <property type="match status" value="1"/>
</dbReference>
<dbReference type="OrthoDB" id="1861329at2759"/>
<dbReference type="AlphaFoldDB" id="A0A660KSB5"/>
<keyword evidence="2" id="KW-0813">Transport</keyword>
<keyword evidence="5 12" id="KW-0812">Transmembrane</keyword>
<dbReference type="Pfam" id="PF00999">
    <property type="entry name" value="Na_H_Exchanger"/>
    <property type="match status" value="1"/>
</dbReference>
<feature type="transmembrane region" description="Helical" evidence="12">
    <location>
        <begin position="255"/>
        <end position="274"/>
    </location>
</feature>